<evidence type="ECO:0000313" key="2">
    <source>
        <dbReference type="Proteomes" id="UP000012106"/>
    </source>
</evidence>
<dbReference type="EMBL" id="AHMU02000038">
    <property type="protein sequence ID" value="EMN22060.1"/>
    <property type="molecule type" value="Genomic_DNA"/>
</dbReference>
<protein>
    <submittedName>
        <fullName evidence="1">Uncharacterized protein</fullName>
    </submittedName>
</protein>
<comment type="caution">
    <text evidence="1">The sequence shown here is derived from an EMBL/GenBank/DDBJ whole genome shotgun (WGS) entry which is preliminary data.</text>
</comment>
<dbReference type="AlphaFoldDB" id="M6JR97"/>
<proteinExistence type="predicted"/>
<accession>M6JR97</accession>
<reference evidence="1 2" key="1">
    <citation type="submission" date="2013-01" db="EMBL/GenBank/DDBJ databases">
        <authorList>
            <person name="Harkins D.M."/>
            <person name="Durkin A.S."/>
            <person name="Brinkac L.M."/>
            <person name="Haft D.H."/>
            <person name="Selengut J.D."/>
            <person name="Sanka R."/>
            <person name="DePew J."/>
            <person name="Purushe J."/>
            <person name="Hartskeerl R.A."/>
            <person name="Ahmed A."/>
            <person name="van der Linden H."/>
            <person name="Goris M.G.A."/>
            <person name="Vinetz J.M."/>
            <person name="Sutton G.G."/>
            <person name="Nierman W.C."/>
            <person name="Fouts D.E."/>
        </authorList>
    </citation>
    <scope>NUCLEOTIDE SEQUENCE [LARGE SCALE GENOMIC DNA]</scope>
    <source>
        <strain evidence="1 2">MAVJ 401</strain>
    </source>
</reference>
<name>M6JR97_9LEPT</name>
<evidence type="ECO:0000313" key="1">
    <source>
        <dbReference type="EMBL" id="EMN22060.1"/>
    </source>
</evidence>
<dbReference type="Proteomes" id="UP000012106">
    <property type="component" value="Unassembled WGS sequence"/>
</dbReference>
<organism evidence="1 2">
    <name type="scientific">Leptospira santarosai serovar Arenal str. MAVJ 401</name>
    <dbReference type="NCBI Taxonomy" id="1049976"/>
    <lineage>
        <taxon>Bacteria</taxon>
        <taxon>Pseudomonadati</taxon>
        <taxon>Spirochaetota</taxon>
        <taxon>Spirochaetia</taxon>
        <taxon>Leptospirales</taxon>
        <taxon>Leptospiraceae</taxon>
        <taxon>Leptospira</taxon>
    </lineage>
</organism>
<sequence>MKFSVQERKTVNVLSFDEKIFKKLEYSNFLNLCGIGFGETMRIKKEFNMKALQ</sequence>
<gene>
    <name evidence="1" type="ORF">LEP1GSC063_3221</name>
</gene>